<feature type="transmembrane region" description="Helical" evidence="2">
    <location>
        <begin position="26"/>
        <end position="47"/>
    </location>
</feature>
<dbReference type="Proteomes" id="UP000541636">
    <property type="component" value="Unassembled WGS sequence"/>
</dbReference>
<comment type="caution">
    <text evidence="3">The sequence shown here is derived from an EMBL/GenBank/DDBJ whole genome shotgun (WGS) entry which is preliminary data.</text>
</comment>
<accession>A0A846ZNG3</accession>
<dbReference type="InterPro" id="IPR046703">
    <property type="entry name" value="DUF6776"/>
</dbReference>
<dbReference type="EMBL" id="JAAZQD010000005">
    <property type="protein sequence ID" value="NKZ39835.1"/>
    <property type="molecule type" value="Genomic_DNA"/>
</dbReference>
<reference evidence="3 4" key="1">
    <citation type="journal article" date="2017" name="Int. J. Syst. Evol. Microbiol.">
        <title>Oleiagrimonas citrea sp. nov., a marine bacterium isolated from tidal flat sediment and emended description of the genus Oleiagrimonas Fang et al. 2015 and Oleiagrimonas soli.</title>
        <authorList>
            <person name="Yang S.H."/>
            <person name="Seo H.S."/>
            <person name="Seong C.N."/>
            <person name="Kwon K.K."/>
        </authorList>
    </citation>
    <scope>NUCLEOTIDE SEQUENCE [LARGE SCALE GENOMIC DNA]</scope>
    <source>
        <strain evidence="3 4">MEBiC09124</strain>
    </source>
</reference>
<keyword evidence="2" id="KW-0812">Transmembrane</keyword>
<evidence type="ECO:0000313" key="4">
    <source>
        <dbReference type="Proteomes" id="UP000541636"/>
    </source>
</evidence>
<dbReference type="AlphaFoldDB" id="A0A846ZNG3"/>
<sequence>MSIRPPPRYAVHPVHAPPPAPPRRKLWWTLAWIGSVLVAIAIGYVLGNNGPAVVPGNHHNARQLAKENAQLKQQLAIAQRSQQVASVASKKLTDNLAERDEQINGLRADLAFYSRLVGGGTQHQGLQLQMVHVTPVLGSRAWNIELTLTRNAKRGNEVSGHAEVDVDGVRAGSLTRMHWKDISAPDQKDGLDFKFKYFQQLHGTVMLPKGFTPNRLRISISPKGAKTTTQSMSWTDALKNPESTDHVE</sequence>
<feature type="region of interest" description="Disordered" evidence="1">
    <location>
        <begin position="222"/>
        <end position="248"/>
    </location>
</feature>
<organism evidence="3 4">
    <name type="scientific">Oleiagrimonas citrea</name>
    <dbReference type="NCBI Taxonomy" id="1665687"/>
    <lineage>
        <taxon>Bacteria</taxon>
        <taxon>Pseudomonadati</taxon>
        <taxon>Pseudomonadota</taxon>
        <taxon>Gammaproteobacteria</taxon>
        <taxon>Lysobacterales</taxon>
        <taxon>Rhodanobacteraceae</taxon>
        <taxon>Oleiagrimonas</taxon>
    </lineage>
</organism>
<evidence type="ECO:0000256" key="1">
    <source>
        <dbReference type="SAM" id="MobiDB-lite"/>
    </source>
</evidence>
<keyword evidence="2" id="KW-0472">Membrane</keyword>
<dbReference type="RefSeq" id="WP_168609727.1">
    <property type="nucleotide sequence ID" value="NZ_JAAZQD010000005.1"/>
</dbReference>
<proteinExistence type="predicted"/>
<name>A0A846ZNG3_9GAMM</name>
<dbReference type="Pfam" id="PF20567">
    <property type="entry name" value="DUF6776"/>
    <property type="match status" value="1"/>
</dbReference>
<keyword evidence="2" id="KW-1133">Transmembrane helix</keyword>
<evidence type="ECO:0000313" key="3">
    <source>
        <dbReference type="EMBL" id="NKZ39835.1"/>
    </source>
</evidence>
<gene>
    <name evidence="3" type="ORF">HF690_12835</name>
</gene>
<evidence type="ECO:0000256" key="2">
    <source>
        <dbReference type="SAM" id="Phobius"/>
    </source>
</evidence>
<keyword evidence="4" id="KW-1185">Reference proteome</keyword>
<protein>
    <submittedName>
        <fullName evidence="3">Uncharacterized protein</fullName>
    </submittedName>
</protein>